<evidence type="ECO:0000259" key="2">
    <source>
        <dbReference type="Pfam" id="PF07992"/>
    </source>
</evidence>
<organism evidence="3 4">
    <name type="scientific">Actinokineospora guangxiensis</name>
    <dbReference type="NCBI Taxonomy" id="1490288"/>
    <lineage>
        <taxon>Bacteria</taxon>
        <taxon>Bacillati</taxon>
        <taxon>Actinomycetota</taxon>
        <taxon>Actinomycetes</taxon>
        <taxon>Pseudonocardiales</taxon>
        <taxon>Pseudonocardiaceae</taxon>
        <taxon>Actinokineospora</taxon>
    </lineage>
</organism>
<gene>
    <name evidence="3" type="ORF">ACFPM7_22005</name>
</gene>
<dbReference type="InterPro" id="IPR051691">
    <property type="entry name" value="Metab_Enz_Cyan_OpOx_G3PDH"/>
</dbReference>
<evidence type="ECO:0000313" key="4">
    <source>
        <dbReference type="Proteomes" id="UP001596157"/>
    </source>
</evidence>
<dbReference type="Gene3D" id="3.40.50.720">
    <property type="entry name" value="NAD(P)-binding Rossmann-like Domain"/>
    <property type="match status" value="1"/>
</dbReference>
<keyword evidence="1" id="KW-0560">Oxidoreductase</keyword>
<reference evidence="4" key="1">
    <citation type="journal article" date="2019" name="Int. J. Syst. Evol. Microbiol.">
        <title>The Global Catalogue of Microorganisms (GCM) 10K type strain sequencing project: providing services to taxonomists for standard genome sequencing and annotation.</title>
        <authorList>
            <consortium name="The Broad Institute Genomics Platform"/>
            <consortium name="The Broad Institute Genome Sequencing Center for Infectious Disease"/>
            <person name="Wu L."/>
            <person name="Ma J."/>
        </authorList>
    </citation>
    <scope>NUCLEOTIDE SEQUENCE [LARGE SCALE GENOMIC DNA]</scope>
    <source>
        <strain evidence="4">CCUG 59778</strain>
    </source>
</reference>
<dbReference type="SUPFAM" id="SSF51905">
    <property type="entry name" value="FAD/NAD(P)-binding domain"/>
    <property type="match status" value="1"/>
</dbReference>
<dbReference type="InterPro" id="IPR036188">
    <property type="entry name" value="FAD/NAD-bd_sf"/>
</dbReference>
<feature type="domain" description="FAD/NAD(P)-binding" evidence="2">
    <location>
        <begin position="3"/>
        <end position="305"/>
    </location>
</feature>
<evidence type="ECO:0000256" key="1">
    <source>
        <dbReference type="ARBA" id="ARBA00023002"/>
    </source>
</evidence>
<dbReference type="RefSeq" id="WP_378249588.1">
    <property type="nucleotide sequence ID" value="NZ_JBHSKF010000012.1"/>
</dbReference>
<dbReference type="Gene3D" id="3.50.50.60">
    <property type="entry name" value="FAD/NAD(P)-binding domain"/>
    <property type="match status" value="2"/>
</dbReference>
<proteinExistence type="predicted"/>
<dbReference type="PANTHER" id="PTHR42949">
    <property type="entry name" value="ANAEROBIC GLYCEROL-3-PHOSPHATE DEHYDROGENASE SUBUNIT B"/>
    <property type="match status" value="1"/>
</dbReference>
<dbReference type="PANTHER" id="PTHR42949:SF3">
    <property type="entry name" value="ANAEROBIC GLYCEROL-3-PHOSPHATE DEHYDROGENASE SUBUNIT B"/>
    <property type="match status" value="1"/>
</dbReference>
<name>A0ABW0EU07_9PSEU</name>
<keyword evidence="4" id="KW-1185">Reference proteome</keyword>
<comment type="caution">
    <text evidence="3">The sequence shown here is derived from an EMBL/GenBank/DDBJ whole genome shotgun (WGS) entry which is preliminary data.</text>
</comment>
<dbReference type="Pfam" id="PF07992">
    <property type="entry name" value="Pyr_redox_2"/>
    <property type="match status" value="1"/>
</dbReference>
<dbReference type="Gene3D" id="1.10.10.1100">
    <property type="entry name" value="BFD-like [2Fe-2S]-binding domain"/>
    <property type="match status" value="1"/>
</dbReference>
<protein>
    <submittedName>
        <fullName evidence="3">FAD-dependent oxidoreductase</fullName>
    </submittedName>
</protein>
<evidence type="ECO:0000313" key="3">
    <source>
        <dbReference type="EMBL" id="MFC5289735.1"/>
    </source>
</evidence>
<dbReference type="PRINTS" id="PR00469">
    <property type="entry name" value="PNDRDTASEII"/>
</dbReference>
<dbReference type="InterPro" id="IPR041854">
    <property type="entry name" value="BFD-like_2Fe2S-bd_dom_sf"/>
</dbReference>
<sequence length="428" mass="43614">MTRVVVVGAGPAGLAAARAAAGAGADVLLIDSGPRRGGQYLRQDSRGPEAIALPDGVEHAASTVVWAVEPGSDGHRLHLLTGPADGPGRVPRTVTTPALVLATGAHDLALPFPGWDLPGVYTAGAAQALAKGQGVAVGERVIVSGTGPFLLPVARELLGVGSRVLGVLDANLPGWAAHPLGALAGIGKAGELAGYLRVLARHRVPYRFRRAVVAAHGRDRVEAVTVAALGRDWRVVPGSERRVGVDAVCVGHGFVPQLELARASGCATRGGFVVVDSAQRTSVPGVHAAGELTGIGGADLAAAEGEVAGLAAAGAPDPPHAALRRVRRLRRFAAALAAAHPVGEAWPSWLAEDTLVCRCEEVPLRAVRAAATGARALRLTSRAGLGLCQGRVCGPAVARLTGLPPDAFARRPIAVPVRLAELAHEEPE</sequence>
<dbReference type="InterPro" id="IPR017224">
    <property type="entry name" value="Opine_Oxase_asu/HCN_bsu"/>
</dbReference>
<dbReference type="PRINTS" id="PR00368">
    <property type="entry name" value="FADPNR"/>
</dbReference>
<accession>A0ABW0EU07</accession>
<dbReference type="Proteomes" id="UP001596157">
    <property type="component" value="Unassembled WGS sequence"/>
</dbReference>
<dbReference type="EMBL" id="JBHSKF010000012">
    <property type="protein sequence ID" value="MFC5289735.1"/>
    <property type="molecule type" value="Genomic_DNA"/>
</dbReference>
<dbReference type="InterPro" id="IPR023753">
    <property type="entry name" value="FAD/NAD-binding_dom"/>
</dbReference>
<dbReference type="PIRSF" id="PIRSF037495">
    <property type="entry name" value="Opine_OX_OoxA/HcnB"/>
    <property type="match status" value="1"/>
</dbReference>